<protein>
    <recommendedName>
        <fullName evidence="3">Ulp1 protease family, C-terminal catalytic domain</fullName>
    </recommendedName>
</protein>
<name>A0A8T1TP45_9STRA</name>
<reference evidence="1" key="1">
    <citation type="submission" date="2021-01" db="EMBL/GenBank/DDBJ databases">
        <title>Phytophthora aleatoria, a newly-described species from Pinus radiata is distinct from Phytophthora cactorum isolates based on comparative genomics.</title>
        <authorList>
            <person name="Mcdougal R."/>
            <person name="Panda P."/>
            <person name="Williams N."/>
            <person name="Studholme D.J."/>
        </authorList>
    </citation>
    <scope>NUCLEOTIDE SEQUENCE</scope>
    <source>
        <strain evidence="1">NZFS 3830</strain>
    </source>
</reference>
<gene>
    <name evidence="1" type="ORF">JG687_00017105</name>
</gene>
<comment type="caution">
    <text evidence="1">The sequence shown here is derived from an EMBL/GenBank/DDBJ whole genome shotgun (WGS) entry which is preliminary data.</text>
</comment>
<proteinExistence type="predicted"/>
<dbReference type="OrthoDB" id="124760at2759"/>
<dbReference type="AlphaFoldDB" id="A0A8T1TP45"/>
<dbReference type="Proteomes" id="UP000688947">
    <property type="component" value="Unassembled WGS sequence"/>
</dbReference>
<organism evidence="1 2">
    <name type="scientific">Phytophthora cactorum</name>
    <dbReference type="NCBI Taxonomy" id="29920"/>
    <lineage>
        <taxon>Eukaryota</taxon>
        <taxon>Sar</taxon>
        <taxon>Stramenopiles</taxon>
        <taxon>Oomycota</taxon>
        <taxon>Peronosporomycetes</taxon>
        <taxon>Peronosporales</taxon>
        <taxon>Peronosporaceae</taxon>
        <taxon>Phytophthora</taxon>
    </lineage>
</organism>
<evidence type="ECO:0008006" key="3">
    <source>
        <dbReference type="Google" id="ProtNLM"/>
    </source>
</evidence>
<evidence type="ECO:0000313" key="1">
    <source>
        <dbReference type="EMBL" id="KAG6945738.1"/>
    </source>
</evidence>
<sequence>MGHGIALLQREHPYIGLVNPISSRFQARDAQLRAINAGDPFKDTNKVIMLPLYVANNHWCGTVLDFGVKVEGSCCLTRSNSPSRNTTMNAKHSCRTYLVKYVRSYRSRDTQPYVTSCGPAVLMFFECLLIDITPFTVSSAAAFSKTSVHAGVSTPGTTSLSSAGNATYPFVSPPLCQL</sequence>
<accession>A0A8T1TP45</accession>
<dbReference type="EMBL" id="JAENGZ010001896">
    <property type="protein sequence ID" value="KAG6945738.1"/>
    <property type="molecule type" value="Genomic_DNA"/>
</dbReference>
<evidence type="ECO:0000313" key="2">
    <source>
        <dbReference type="Proteomes" id="UP000688947"/>
    </source>
</evidence>